<evidence type="ECO:0000313" key="1">
    <source>
        <dbReference type="EMBL" id="CAE6356610.1"/>
    </source>
</evidence>
<dbReference type="EMBL" id="CAJMWQ010000397">
    <property type="protein sequence ID" value="CAE6356610.1"/>
    <property type="molecule type" value="Genomic_DNA"/>
</dbReference>
<dbReference type="Proteomes" id="UP000663826">
    <property type="component" value="Unassembled WGS sequence"/>
</dbReference>
<name>A0A8H2ZZ35_9AGAM</name>
<gene>
    <name evidence="1" type="ORF">RDB_LOCUS9607</name>
</gene>
<protein>
    <submittedName>
        <fullName evidence="1">Uncharacterized protein</fullName>
    </submittedName>
</protein>
<organism evidence="1 2">
    <name type="scientific">Rhizoctonia solani</name>
    <dbReference type="NCBI Taxonomy" id="456999"/>
    <lineage>
        <taxon>Eukaryota</taxon>
        <taxon>Fungi</taxon>
        <taxon>Dikarya</taxon>
        <taxon>Basidiomycota</taxon>
        <taxon>Agaricomycotina</taxon>
        <taxon>Agaricomycetes</taxon>
        <taxon>Cantharellales</taxon>
        <taxon>Ceratobasidiaceae</taxon>
        <taxon>Rhizoctonia</taxon>
    </lineage>
</organism>
<proteinExistence type="predicted"/>
<comment type="caution">
    <text evidence="1">The sequence shown here is derived from an EMBL/GenBank/DDBJ whole genome shotgun (WGS) entry which is preliminary data.</text>
</comment>
<accession>A0A8H2ZZ35</accession>
<evidence type="ECO:0000313" key="2">
    <source>
        <dbReference type="Proteomes" id="UP000663826"/>
    </source>
</evidence>
<dbReference type="AlphaFoldDB" id="A0A8H2ZZ35"/>
<sequence>METLILQETCLEDSQGDTAKQLSLAEYPDSLPSLKRLIGSPRLIAGVLESRAALSSVKGVIDNSEEGFDQDGAKAPYIDRIMNALDNTPKNQINRLTIEAPQLDREVYARISQIAPQINFLEFLRPFVADTTTPNAEDFNAQVDIPEALNRYASLEIIGGHIVGDFAAALECSQQEGILALAKQVPKIRAVHNGNGRLVTVHRDSNGEVLHLGSSQFLNNEDLDWATFDVDWRHRLVSRRELKKLRGLEESEELVFVSY</sequence>
<reference evidence="1" key="1">
    <citation type="submission" date="2021-01" db="EMBL/GenBank/DDBJ databases">
        <authorList>
            <person name="Kaushik A."/>
        </authorList>
    </citation>
    <scope>NUCLEOTIDE SEQUENCE</scope>
    <source>
        <strain evidence="1">AG1-1B</strain>
    </source>
</reference>